<dbReference type="InterPro" id="IPR032710">
    <property type="entry name" value="NTF2-like_dom_sf"/>
</dbReference>
<proteinExistence type="predicted"/>
<comment type="caution">
    <text evidence="2">The sequence shown here is derived from an EMBL/GenBank/DDBJ whole genome shotgun (WGS) entry which is preliminary data.</text>
</comment>
<accession>Z9JW23</accession>
<dbReference type="eggNOG" id="COG3631">
    <property type="taxonomic scope" value="Bacteria"/>
</dbReference>
<keyword evidence="3" id="KW-1185">Reference proteome</keyword>
<dbReference type="Pfam" id="PF12680">
    <property type="entry name" value="SnoaL_2"/>
    <property type="match status" value="1"/>
</dbReference>
<dbReference type="HOGENOM" id="CLU_147454_0_0_11"/>
<reference evidence="2 3" key="1">
    <citation type="submission" date="2014-02" db="EMBL/GenBank/DDBJ databases">
        <title>Genome sequence of Brachybacterium phenoliresistens strain W13A50.</title>
        <authorList>
            <person name="Wang X."/>
        </authorList>
    </citation>
    <scope>NUCLEOTIDE SEQUENCE [LARGE SCALE GENOMIC DNA]</scope>
    <source>
        <strain evidence="2 3">W13A50</strain>
    </source>
</reference>
<sequence length="130" mass="14676">MTTELMEKAVRYLRRVESFDFPGMRAMCTHTATVWHNDGTGEQTIDENLEQLERMSGGGGAVALRYDITRQFQKPDEVLQQHVLHITLPDGSGAELPVAMYFRFRDGLIDRIEEYATMVRPEGGAVRDAG</sequence>
<evidence type="ECO:0000259" key="1">
    <source>
        <dbReference type="Pfam" id="PF12680"/>
    </source>
</evidence>
<dbReference type="AlphaFoldDB" id="Z9JW23"/>
<dbReference type="SUPFAM" id="SSF54427">
    <property type="entry name" value="NTF2-like"/>
    <property type="match status" value="1"/>
</dbReference>
<name>Z9JW23_9MICO</name>
<dbReference type="PATRIC" id="fig|396014.3.peg.160"/>
<evidence type="ECO:0000313" key="3">
    <source>
        <dbReference type="Proteomes" id="UP000023067"/>
    </source>
</evidence>
<dbReference type="EMBL" id="JDYK01000002">
    <property type="protein sequence ID" value="EWS82550.1"/>
    <property type="molecule type" value="Genomic_DNA"/>
</dbReference>
<dbReference type="OrthoDB" id="5493262at2"/>
<evidence type="ECO:0000313" key="2">
    <source>
        <dbReference type="EMBL" id="EWS82550.1"/>
    </source>
</evidence>
<dbReference type="InterPro" id="IPR037401">
    <property type="entry name" value="SnoaL-like"/>
</dbReference>
<gene>
    <name evidence="2" type="ORF">BF93_05800</name>
</gene>
<protein>
    <recommendedName>
        <fullName evidence="1">SnoaL-like domain-containing protein</fullName>
    </recommendedName>
</protein>
<dbReference type="RefSeq" id="WP_038370040.1">
    <property type="nucleotide sequence ID" value="NZ_BAAAOW010000001.1"/>
</dbReference>
<feature type="domain" description="SnoaL-like" evidence="1">
    <location>
        <begin position="10"/>
        <end position="111"/>
    </location>
</feature>
<dbReference type="Proteomes" id="UP000023067">
    <property type="component" value="Unassembled WGS sequence"/>
</dbReference>
<organism evidence="2 3">
    <name type="scientific">Brachybacterium phenoliresistens</name>
    <dbReference type="NCBI Taxonomy" id="396014"/>
    <lineage>
        <taxon>Bacteria</taxon>
        <taxon>Bacillati</taxon>
        <taxon>Actinomycetota</taxon>
        <taxon>Actinomycetes</taxon>
        <taxon>Micrococcales</taxon>
        <taxon>Dermabacteraceae</taxon>
        <taxon>Brachybacterium</taxon>
    </lineage>
</organism>
<dbReference type="STRING" id="396014.BF93_05800"/>
<dbReference type="Gene3D" id="3.10.450.50">
    <property type="match status" value="1"/>
</dbReference>